<gene>
    <name evidence="11" type="ORF">CANARDRAFT_6487</name>
</gene>
<evidence type="ECO:0000313" key="11">
    <source>
        <dbReference type="EMBL" id="ODV86919.1"/>
    </source>
</evidence>
<keyword evidence="2 10" id="KW-0813">Transport</keyword>
<feature type="repeat" description="Solcar" evidence="9">
    <location>
        <begin position="151"/>
        <end position="261"/>
    </location>
</feature>
<dbReference type="OrthoDB" id="10266426at2759"/>
<dbReference type="PANTHER" id="PTHR45829:SF1">
    <property type="entry name" value="CARRIER PROTEIN, PUTATIVE (AFU_ORTHOLOGUE AFUA_4G06780)-RELATED"/>
    <property type="match status" value="1"/>
</dbReference>
<evidence type="ECO:0000256" key="10">
    <source>
        <dbReference type="RuleBase" id="RU000488"/>
    </source>
</evidence>
<keyword evidence="8 9" id="KW-0472">Membrane</keyword>
<dbReference type="SUPFAM" id="SSF103506">
    <property type="entry name" value="Mitochondrial carrier"/>
    <property type="match status" value="1"/>
</dbReference>
<reference evidence="12" key="1">
    <citation type="submission" date="2016-04" db="EMBL/GenBank/DDBJ databases">
        <title>Comparative genomics of biotechnologically important yeasts.</title>
        <authorList>
            <consortium name="DOE Joint Genome Institute"/>
            <person name="Riley R."/>
            <person name="Haridas S."/>
            <person name="Wolfe K.H."/>
            <person name="Lopes M.R."/>
            <person name="Hittinger C.T."/>
            <person name="Goker M."/>
            <person name="Salamov A."/>
            <person name="Wisecaver J."/>
            <person name="Long T.M."/>
            <person name="Aerts A.L."/>
            <person name="Barry K."/>
            <person name="Choi C."/>
            <person name="Clum A."/>
            <person name="Coughlan A.Y."/>
            <person name="Deshpande S."/>
            <person name="Douglass A.P."/>
            <person name="Hanson S.J."/>
            <person name="Klenk H.-P."/>
            <person name="Labutti K."/>
            <person name="Lapidus A."/>
            <person name="Lindquist E."/>
            <person name="Lipzen A."/>
            <person name="Meier-Kolthoff J.P."/>
            <person name="Ohm R.A."/>
            <person name="Otillar R.P."/>
            <person name="Pangilinan J."/>
            <person name="Peng Y."/>
            <person name="Rokas A."/>
            <person name="Rosa C.A."/>
            <person name="Scheuner C."/>
            <person name="Sibirny A.A."/>
            <person name="Slot J.C."/>
            <person name="Stielow J.B."/>
            <person name="Sun H."/>
            <person name="Kurtzman C.P."/>
            <person name="Blackwell M."/>
            <person name="Grigoriev I.V."/>
            <person name="Jeffries T.W."/>
        </authorList>
    </citation>
    <scope>NUCLEOTIDE SEQUENCE [LARGE SCALE GENOMIC DNA]</scope>
    <source>
        <strain evidence="12">NRRL YB-2248</strain>
    </source>
</reference>
<keyword evidence="5" id="KW-0999">Mitochondrion inner membrane</keyword>
<organism evidence="11 12">
    <name type="scientific">[Candida] arabinofermentans NRRL YB-2248</name>
    <dbReference type="NCBI Taxonomy" id="983967"/>
    <lineage>
        <taxon>Eukaryota</taxon>
        <taxon>Fungi</taxon>
        <taxon>Dikarya</taxon>
        <taxon>Ascomycota</taxon>
        <taxon>Saccharomycotina</taxon>
        <taxon>Pichiomycetes</taxon>
        <taxon>Pichiales</taxon>
        <taxon>Pichiaceae</taxon>
        <taxon>Ogataea</taxon>
        <taxon>Ogataea/Candida clade</taxon>
    </lineage>
</organism>
<dbReference type="GO" id="GO:1990519">
    <property type="term" value="P:pyrimidine nucleotide import into mitochondrion"/>
    <property type="evidence" value="ECO:0007669"/>
    <property type="project" value="TreeGrafter"/>
</dbReference>
<dbReference type="InterPro" id="IPR049562">
    <property type="entry name" value="SLC25A33/36-like"/>
</dbReference>
<evidence type="ECO:0000256" key="3">
    <source>
        <dbReference type="ARBA" id="ARBA00022692"/>
    </source>
</evidence>
<keyword evidence="7" id="KW-0496">Mitochondrion</keyword>
<evidence type="ECO:0000256" key="1">
    <source>
        <dbReference type="ARBA" id="ARBA00004448"/>
    </source>
</evidence>
<comment type="subcellular location">
    <subcellularLocation>
        <location evidence="1">Mitochondrion inner membrane</location>
        <topology evidence="1">Multi-pass membrane protein</topology>
    </subcellularLocation>
</comment>
<evidence type="ECO:0008006" key="13">
    <source>
        <dbReference type="Google" id="ProtNLM"/>
    </source>
</evidence>
<keyword evidence="12" id="KW-1185">Reference proteome</keyword>
<dbReference type="InterPro" id="IPR018108">
    <property type="entry name" value="MCP_transmembrane"/>
</dbReference>
<evidence type="ECO:0000256" key="7">
    <source>
        <dbReference type="ARBA" id="ARBA00023128"/>
    </source>
</evidence>
<evidence type="ECO:0000256" key="9">
    <source>
        <dbReference type="PROSITE-ProRule" id="PRU00282"/>
    </source>
</evidence>
<comment type="similarity">
    <text evidence="10">Belongs to the mitochondrial carrier (TC 2.A.29) family.</text>
</comment>
<name>A0A1E4T592_9ASCO</name>
<dbReference type="PROSITE" id="PS50920">
    <property type="entry name" value="SOLCAR"/>
    <property type="match status" value="3"/>
</dbReference>
<evidence type="ECO:0000256" key="4">
    <source>
        <dbReference type="ARBA" id="ARBA00022737"/>
    </source>
</evidence>
<sequence>MTPETRSPHIETPIHQPSEESTIYRDDNITISERGVPDGLRLSQQQITSLSGALAGFISGVIVCPLDVAKTRFQAQGSYLRNLTDEKKIQAFEKFKYRGLIHSLQSMYKEEGYRGLYRGLVPITCGYFPTWMIYFSCYEGFKEKYKRIIKDDNISYCASAISAGAISTTLTNPIWVVKTRIMLQMDDGKTIYDRFTNFETKGQAATPGGLKRQYYKGTFDAFVKMYKSEGLLSFYRGLLPSYLGLVHVAIQFPLYENFKRIFKVYPKNVDSYQMDIQQFCKLILASSFSKMLASGVTYPHEILRTRLQIVNSSTKKRAVGMVDTMLSIYRTEGVKGFYSGFIINLTRTVPSSAVTLVLFEYFKTRLQQFT</sequence>
<dbReference type="AlphaFoldDB" id="A0A1E4T592"/>
<dbReference type="Proteomes" id="UP000094801">
    <property type="component" value="Unassembled WGS sequence"/>
</dbReference>
<dbReference type="PANTHER" id="PTHR45829">
    <property type="entry name" value="MITOCHONDRIAL CARRIER PROTEIN RIM2"/>
    <property type="match status" value="1"/>
</dbReference>
<dbReference type="InterPro" id="IPR023395">
    <property type="entry name" value="MCP_dom_sf"/>
</dbReference>
<accession>A0A1E4T592</accession>
<feature type="repeat" description="Solcar" evidence="9">
    <location>
        <begin position="281"/>
        <end position="365"/>
    </location>
</feature>
<dbReference type="InterPro" id="IPR002067">
    <property type="entry name" value="MCP"/>
</dbReference>
<keyword evidence="3 9" id="KW-0812">Transmembrane</keyword>
<keyword evidence="6" id="KW-1133">Transmembrane helix</keyword>
<dbReference type="Gene3D" id="1.50.40.10">
    <property type="entry name" value="Mitochondrial carrier domain"/>
    <property type="match status" value="2"/>
</dbReference>
<evidence type="ECO:0000256" key="8">
    <source>
        <dbReference type="ARBA" id="ARBA00023136"/>
    </source>
</evidence>
<dbReference type="Pfam" id="PF00153">
    <property type="entry name" value="Mito_carr"/>
    <property type="match status" value="3"/>
</dbReference>
<evidence type="ECO:0000256" key="6">
    <source>
        <dbReference type="ARBA" id="ARBA00022989"/>
    </source>
</evidence>
<proteinExistence type="inferred from homology"/>
<dbReference type="GO" id="GO:0015218">
    <property type="term" value="F:pyrimidine nucleotide transmembrane transporter activity"/>
    <property type="evidence" value="ECO:0007669"/>
    <property type="project" value="InterPro"/>
</dbReference>
<keyword evidence="4" id="KW-0677">Repeat</keyword>
<protein>
    <recommendedName>
        <fullName evidence="13">Mitochondrial carrier protein</fullName>
    </recommendedName>
</protein>
<feature type="repeat" description="Solcar" evidence="9">
    <location>
        <begin position="43"/>
        <end position="144"/>
    </location>
</feature>
<evidence type="ECO:0000256" key="2">
    <source>
        <dbReference type="ARBA" id="ARBA00022448"/>
    </source>
</evidence>
<evidence type="ECO:0000256" key="5">
    <source>
        <dbReference type="ARBA" id="ARBA00022792"/>
    </source>
</evidence>
<dbReference type="EMBL" id="KV453849">
    <property type="protein sequence ID" value="ODV86919.1"/>
    <property type="molecule type" value="Genomic_DNA"/>
</dbReference>
<evidence type="ECO:0000313" key="12">
    <source>
        <dbReference type="Proteomes" id="UP000094801"/>
    </source>
</evidence>
<dbReference type="GO" id="GO:0005743">
    <property type="term" value="C:mitochondrial inner membrane"/>
    <property type="evidence" value="ECO:0007669"/>
    <property type="project" value="UniProtKB-SubCell"/>
</dbReference>
<dbReference type="PRINTS" id="PR00926">
    <property type="entry name" value="MITOCARRIER"/>
</dbReference>